<evidence type="ECO:0008006" key="3">
    <source>
        <dbReference type="Google" id="ProtNLM"/>
    </source>
</evidence>
<protein>
    <recommendedName>
        <fullName evidence="3">Transcriptional regulator</fullName>
    </recommendedName>
</protein>
<dbReference type="PANTHER" id="PTHR40455">
    <property type="entry name" value="ANTITOXIN HIGA"/>
    <property type="match status" value="1"/>
</dbReference>
<gene>
    <name evidence="1" type="ORF">A2519_11695</name>
</gene>
<dbReference type="GO" id="GO:0006355">
    <property type="term" value="P:regulation of DNA-templated transcription"/>
    <property type="evidence" value="ECO:0007669"/>
    <property type="project" value="InterPro"/>
</dbReference>
<evidence type="ECO:0000313" key="2">
    <source>
        <dbReference type="Proteomes" id="UP000179243"/>
    </source>
</evidence>
<dbReference type="AlphaFoldDB" id="A0A1F7FGD7"/>
<dbReference type="InterPro" id="IPR039060">
    <property type="entry name" value="Antitox_HigA"/>
</dbReference>
<dbReference type="Proteomes" id="UP000179243">
    <property type="component" value="Unassembled WGS sequence"/>
</dbReference>
<comment type="caution">
    <text evidence="1">The sequence shown here is derived from an EMBL/GenBank/DDBJ whole genome shotgun (WGS) entry which is preliminary data.</text>
</comment>
<organism evidence="1 2">
    <name type="scientific">Candidatus Raymondbacteria bacterium RIFOXYD12_FULL_49_13</name>
    <dbReference type="NCBI Taxonomy" id="1817890"/>
    <lineage>
        <taxon>Bacteria</taxon>
        <taxon>Raymondiibacteriota</taxon>
    </lineage>
</organism>
<dbReference type="PANTHER" id="PTHR40455:SF1">
    <property type="entry name" value="ANTITOXIN HIGA"/>
    <property type="match status" value="1"/>
</dbReference>
<accession>A0A1F7FGD7</accession>
<sequence>MNIKPIKTEADHKGALAEIRKLWEVEPNTPEGDKLEVLIMLVDAYEEKHHPIAPPNPVEAIKFRMDQDDLRRVDLARIVGGKNRATEVLAGKKMTRTMIENLHNKLGIPYESLFGPHDHINCVNAYRISMDTDRKRTVRREWFDRRREAA</sequence>
<dbReference type="GO" id="GO:0001046">
    <property type="term" value="F:core promoter sequence-specific DNA binding"/>
    <property type="evidence" value="ECO:0007669"/>
    <property type="project" value="TreeGrafter"/>
</dbReference>
<proteinExistence type="predicted"/>
<name>A0A1F7FGD7_UNCRA</name>
<reference evidence="1 2" key="1">
    <citation type="journal article" date="2016" name="Nat. Commun.">
        <title>Thousands of microbial genomes shed light on interconnected biogeochemical processes in an aquifer system.</title>
        <authorList>
            <person name="Anantharaman K."/>
            <person name="Brown C.T."/>
            <person name="Hug L.A."/>
            <person name="Sharon I."/>
            <person name="Castelle C.J."/>
            <person name="Probst A.J."/>
            <person name="Thomas B.C."/>
            <person name="Singh A."/>
            <person name="Wilkins M.J."/>
            <person name="Karaoz U."/>
            <person name="Brodie E.L."/>
            <person name="Williams K.H."/>
            <person name="Hubbard S.S."/>
            <person name="Banfield J.F."/>
        </authorList>
    </citation>
    <scope>NUCLEOTIDE SEQUENCE [LARGE SCALE GENOMIC DNA]</scope>
</reference>
<dbReference type="EMBL" id="MFYX01000054">
    <property type="protein sequence ID" value="OGK05567.1"/>
    <property type="molecule type" value="Genomic_DNA"/>
</dbReference>
<evidence type="ECO:0000313" key="1">
    <source>
        <dbReference type="EMBL" id="OGK05567.1"/>
    </source>
</evidence>